<dbReference type="EMBL" id="JAPNKA010000001">
    <property type="protein sequence ID" value="MCY1079441.1"/>
    <property type="molecule type" value="Genomic_DNA"/>
</dbReference>
<dbReference type="InterPro" id="IPR009081">
    <property type="entry name" value="PP-bd_ACP"/>
</dbReference>
<dbReference type="InterPro" id="IPR036736">
    <property type="entry name" value="ACP-like_sf"/>
</dbReference>
<sequence length="87" mass="9751">MSSSVDVALERLLREVMPRRLHKIALKDSMSLNGELGIDSIGLMSLAFRIEEEFQIDLMEHADKVATIRTMGDVRNLILELGQKAPS</sequence>
<gene>
    <name evidence="2" type="ORF">OV287_33785</name>
</gene>
<name>A0ABT4ACP9_9BACT</name>
<dbReference type="PROSITE" id="PS50075">
    <property type="entry name" value="CARRIER"/>
    <property type="match status" value="1"/>
</dbReference>
<dbReference type="Proteomes" id="UP001207654">
    <property type="component" value="Unassembled WGS sequence"/>
</dbReference>
<dbReference type="SUPFAM" id="SSF47336">
    <property type="entry name" value="ACP-like"/>
    <property type="match status" value="1"/>
</dbReference>
<proteinExistence type="predicted"/>
<keyword evidence="3" id="KW-1185">Reference proteome</keyword>
<protein>
    <submittedName>
        <fullName evidence="2">Acyl carrier protein</fullName>
    </submittedName>
</protein>
<evidence type="ECO:0000313" key="3">
    <source>
        <dbReference type="Proteomes" id="UP001207654"/>
    </source>
</evidence>
<comment type="caution">
    <text evidence="2">The sequence shown here is derived from an EMBL/GenBank/DDBJ whole genome shotgun (WGS) entry which is preliminary data.</text>
</comment>
<dbReference type="Pfam" id="PF00550">
    <property type="entry name" value="PP-binding"/>
    <property type="match status" value="1"/>
</dbReference>
<evidence type="ECO:0000259" key="1">
    <source>
        <dbReference type="PROSITE" id="PS50075"/>
    </source>
</evidence>
<reference evidence="2 3" key="1">
    <citation type="submission" date="2022-11" db="EMBL/GenBank/DDBJ databases">
        <title>Minimal conservation of predation-associated metabolite biosynthetic gene clusters underscores biosynthetic potential of Myxococcota including descriptions for ten novel species: Archangium lansinium sp. nov., Myxococcus landrumus sp. nov., Nannocystis bai.</title>
        <authorList>
            <person name="Ahearne A."/>
            <person name="Stevens C."/>
            <person name="Phillips K."/>
        </authorList>
    </citation>
    <scope>NUCLEOTIDE SEQUENCE [LARGE SCALE GENOMIC DNA]</scope>
    <source>
        <strain evidence="2 3">MIWBW</strain>
    </source>
</reference>
<evidence type="ECO:0000313" key="2">
    <source>
        <dbReference type="EMBL" id="MCY1079441.1"/>
    </source>
</evidence>
<feature type="domain" description="Carrier" evidence="1">
    <location>
        <begin position="3"/>
        <end position="82"/>
    </location>
</feature>
<accession>A0ABT4ACP9</accession>
<dbReference type="RefSeq" id="WP_267538162.1">
    <property type="nucleotide sequence ID" value="NZ_JAPNKA010000001.1"/>
</dbReference>
<organism evidence="2 3">
    <name type="scientific">Archangium lansingense</name>
    <dbReference type="NCBI Taxonomy" id="2995310"/>
    <lineage>
        <taxon>Bacteria</taxon>
        <taxon>Pseudomonadati</taxon>
        <taxon>Myxococcota</taxon>
        <taxon>Myxococcia</taxon>
        <taxon>Myxococcales</taxon>
        <taxon>Cystobacterineae</taxon>
        <taxon>Archangiaceae</taxon>
        <taxon>Archangium</taxon>
    </lineage>
</organism>
<dbReference type="Gene3D" id="1.10.1200.10">
    <property type="entry name" value="ACP-like"/>
    <property type="match status" value="1"/>
</dbReference>